<keyword evidence="5" id="KW-0812">Transmembrane</keyword>
<keyword evidence="4" id="KW-0411">Iron-sulfur</keyword>
<keyword evidence="5" id="KW-0472">Membrane</keyword>
<evidence type="ECO:0000256" key="5">
    <source>
        <dbReference type="SAM" id="Phobius"/>
    </source>
</evidence>
<dbReference type="SFLD" id="SFLDS00029">
    <property type="entry name" value="Radical_SAM"/>
    <property type="match status" value="1"/>
</dbReference>
<dbReference type="InterPro" id="IPR026351">
    <property type="entry name" value="rSAM_ArsS-like"/>
</dbReference>
<dbReference type="InterPro" id="IPR058240">
    <property type="entry name" value="rSAM_sf"/>
</dbReference>
<reference evidence="8 9" key="1">
    <citation type="submission" date="2024-02" db="EMBL/GenBank/DDBJ databases">
        <authorList>
            <person name="Chen Y."/>
            <person name="Shah S."/>
            <person name="Dougan E. K."/>
            <person name="Thang M."/>
            <person name="Chan C."/>
        </authorList>
    </citation>
    <scope>NUCLEOTIDE SEQUENCE [LARGE SCALE GENOMIC DNA]</scope>
</reference>
<dbReference type="Pfam" id="PF04055">
    <property type="entry name" value="Radical_SAM"/>
    <property type="match status" value="1"/>
</dbReference>
<accession>A0ABP0HQ47</accession>
<dbReference type="Pfam" id="PF12345">
    <property type="entry name" value="DUF3641"/>
    <property type="match status" value="1"/>
</dbReference>
<evidence type="ECO:0000259" key="7">
    <source>
        <dbReference type="Pfam" id="PF12345"/>
    </source>
</evidence>
<evidence type="ECO:0008006" key="10">
    <source>
        <dbReference type="Google" id="ProtNLM"/>
    </source>
</evidence>
<keyword evidence="2" id="KW-0479">Metal-binding</keyword>
<evidence type="ECO:0000313" key="8">
    <source>
        <dbReference type="EMBL" id="CAK8992339.1"/>
    </source>
</evidence>
<keyword evidence="1" id="KW-0949">S-adenosyl-L-methionine</keyword>
<dbReference type="SUPFAM" id="SSF102114">
    <property type="entry name" value="Radical SAM enzymes"/>
    <property type="match status" value="1"/>
</dbReference>
<dbReference type="InterPro" id="IPR024521">
    <property type="entry name" value="ArsS-like_C"/>
</dbReference>
<keyword evidence="9" id="KW-1185">Reference proteome</keyword>
<keyword evidence="3" id="KW-0408">Iron</keyword>
<feature type="domain" description="Arsenosugar biosynthesis radical SAM protein ArsS-like C-terminal" evidence="7">
    <location>
        <begin position="304"/>
        <end position="433"/>
    </location>
</feature>
<dbReference type="Proteomes" id="UP001642484">
    <property type="component" value="Unassembled WGS sequence"/>
</dbReference>
<evidence type="ECO:0000256" key="4">
    <source>
        <dbReference type="ARBA" id="ARBA00023014"/>
    </source>
</evidence>
<dbReference type="InterPro" id="IPR013785">
    <property type="entry name" value="Aldolase_TIM"/>
</dbReference>
<evidence type="ECO:0000256" key="2">
    <source>
        <dbReference type="ARBA" id="ARBA00022723"/>
    </source>
</evidence>
<dbReference type="NCBIfam" id="TIGR04167">
    <property type="entry name" value="rSAM_SeCys"/>
    <property type="match status" value="1"/>
</dbReference>
<comment type="caution">
    <text evidence="8">The sequence shown here is derived from an EMBL/GenBank/DDBJ whole genome shotgun (WGS) entry which is preliminary data.</text>
</comment>
<keyword evidence="5" id="KW-1133">Transmembrane helix</keyword>
<sequence>MAVESKLAGSGEKGSSRLTSSFWLGLLAVGTCAVAVPVIRWYYRKRKTFEYGPLELEEMTLKAAKELHQKGQRSPVRTSLVPDALLDLEEQAEEMQPSLAPSAEMDHRTKTLADLGIPSFRRFLRDRKLPDPKRGPCDTLQLNIGLYCNQACNHCHVESSPLRKEMMSEEVVDRCLLLLKNTPSVKVLDITGGAPELNSGFRRLVEGAAALRETGRELRIIDRCNLTVLLEPGQETLPNFLAEHRVDVICSLPSYEPEQTDRQRGRKVFERSVQGLRILNDHGYGTGATGLRLDLVFNPPGPFLPPKQCALQGKYKKELGDAYGIKFDGLITICNMPIKRYFDFLRKKGALEGYMDLLVRNFNEQTMPVLMCTNTVNVGWDGKMYDCDFNQQLDLGLAGLSVFDVESLDDEKLRRAAIATAAHCFGCTAAQGSG</sequence>
<evidence type="ECO:0000256" key="1">
    <source>
        <dbReference type="ARBA" id="ARBA00022691"/>
    </source>
</evidence>
<name>A0ABP0HQ47_9DINO</name>
<dbReference type="PANTHER" id="PTHR43728">
    <property type="entry name" value="SLR0304 PROTEIN"/>
    <property type="match status" value="1"/>
</dbReference>
<feature type="domain" description="Radical SAM core" evidence="6">
    <location>
        <begin position="143"/>
        <end position="285"/>
    </location>
</feature>
<dbReference type="PANTHER" id="PTHR43728:SF1">
    <property type="entry name" value="FE-S OXIDOREDUCTASE"/>
    <property type="match status" value="1"/>
</dbReference>
<feature type="transmembrane region" description="Helical" evidence="5">
    <location>
        <begin position="20"/>
        <end position="43"/>
    </location>
</feature>
<evidence type="ECO:0000313" key="9">
    <source>
        <dbReference type="Proteomes" id="UP001642484"/>
    </source>
</evidence>
<proteinExistence type="predicted"/>
<evidence type="ECO:0000256" key="3">
    <source>
        <dbReference type="ARBA" id="ARBA00023004"/>
    </source>
</evidence>
<organism evidence="8 9">
    <name type="scientific">Durusdinium trenchii</name>
    <dbReference type="NCBI Taxonomy" id="1381693"/>
    <lineage>
        <taxon>Eukaryota</taxon>
        <taxon>Sar</taxon>
        <taxon>Alveolata</taxon>
        <taxon>Dinophyceae</taxon>
        <taxon>Suessiales</taxon>
        <taxon>Symbiodiniaceae</taxon>
        <taxon>Durusdinium</taxon>
    </lineage>
</organism>
<evidence type="ECO:0000259" key="6">
    <source>
        <dbReference type="Pfam" id="PF04055"/>
    </source>
</evidence>
<dbReference type="Gene3D" id="3.20.20.70">
    <property type="entry name" value="Aldolase class I"/>
    <property type="match status" value="1"/>
</dbReference>
<dbReference type="InterPro" id="IPR007197">
    <property type="entry name" value="rSAM"/>
</dbReference>
<gene>
    <name evidence="8" type="ORF">CCMP2556_LOCUS2815</name>
</gene>
<dbReference type="EMBL" id="CAXAMN010001113">
    <property type="protein sequence ID" value="CAK8992339.1"/>
    <property type="molecule type" value="Genomic_DNA"/>
</dbReference>
<dbReference type="CDD" id="cd01335">
    <property type="entry name" value="Radical_SAM"/>
    <property type="match status" value="1"/>
</dbReference>
<protein>
    <recommendedName>
        <fullName evidence="10">Fe-S oxidoreductase</fullName>
    </recommendedName>
</protein>